<protein>
    <submittedName>
        <fullName evidence="3">Uncharacterized protein</fullName>
    </submittedName>
</protein>
<sequence length="132" mass="15028">MAAAASVDSRQPVGETDGDDDSALEENEDNEIIDPCLTDEGTDENISQGIPLETIVNMHRPVSYIENMEEIQSKDFIFMISPFKYDPLHPERKPTANCIQNRRSNLSDVDHVLMPYSKFNVTVNDYLSFEHY</sequence>
<organism evidence="3 4">
    <name type="scientific">Rotaria magnacalcarata</name>
    <dbReference type="NCBI Taxonomy" id="392030"/>
    <lineage>
        <taxon>Eukaryota</taxon>
        <taxon>Metazoa</taxon>
        <taxon>Spiralia</taxon>
        <taxon>Gnathifera</taxon>
        <taxon>Rotifera</taxon>
        <taxon>Eurotatoria</taxon>
        <taxon>Bdelloidea</taxon>
        <taxon>Philodinida</taxon>
        <taxon>Philodinidae</taxon>
        <taxon>Rotaria</taxon>
    </lineage>
</organism>
<dbReference type="EMBL" id="CAJOBJ010350535">
    <property type="protein sequence ID" value="CAF5207595.1"/>
    <property type="molecule type" value="Genomic_DNA"/>
</dbReference>
<feature type="region of interest" description="Disordered" evidence="1">
    <location>
        <begin position="1"/>
        <end position="45"/>
    </location>
</feature>
<evidence type="ECO:0000256" key="1">
    <source>
        <dbReference type="SAM" id="MobiDB-lite"/>
    </source>
</evidence>
<feature type="compositionally biased region" description="Acidic residues" evidence="1">
    <location>
        <begin position="16"/>
        <end position="32"/>
    </location>
</feature>
<dbReference type="AlphaFoldDB" id="A0A8S3IVC8"/>
<dbReference type="Proteomes" id="UP000681720">
    <property type="component" value="Unassembled WGS sequence"/>
</dbReference>
<evidence type="ECO:0000313" key="4">
    <source>
        <dbReference type="Proteomes" id="UP000681720"/>
    </source>
</evidence>
<accession>A0A8S3IVC8</accession>
<proteinExistence type="predicted"/>
<gene>
    <name evidence="2" type="ORF">BYL167_LOCUS68675</name>
    <name evidence="3" type="ORF">GIL414_LOCUS78695</name>
</gene>
<dbReference type="Proteomes" id="UP000681967">
    <property type="component" value="Unassembled WGS sequence"/>
</dbReference>
<evidence type="ECO:0000313" key="2">
    <source>
        <dbReference type="EMBL" id="CAF5132063.1"/>
    </source>
</evidence>
<dbReference type="EMBL" id="CAJOBH010248407">
    <property type="protein sequence ID" value="CAF5132063.1"/>
    <property type="molecule type" value="Genomic_DNA"/>
</dbReference>
<reference evidence="3" key="1">
    <citation type="submission" date="2021-02" db="EMBL/GenBank/DDBJ databases">
        <authorList>
            <person name="Nowell W R."/>
        </authorList>
    </citation>
    <scope>NUCLEOTIDE SEQUENCE</scope>
</reference>
<name>A0A8S3IVC8_9BILA</name>
<comment type="caution">
    <text evidence="3">The sequence shown here is derived from an EMBL/GenBank/DDBJ whole genome shotgun (WGS) entry which is preliminary data.</text>
</comment>
<evidence type="ECO:0000313" key="3">
    <source>
        <dbReference type="EMBL" id="CAF5207595.1"/>
    </source>
</evidence>